<dbReference type="Gene3D" id="1.25.10.10">
    <property type="entry name" value="Leucine-rich Repeat Variant"/>
    <property type="match status" value="1"/>
</dbReference>
<keyword evidence="10" id="KW-1185">Reference proteome</keyword>
<evidence type="ECO:0000313" key="9">
    <source>
        <dbReference type="EMBL" id="RUP48686.1"/>
    </source>
</evidence>
<feature type="region of interest" description="Disordered" evidence="7">
    <location>
        <begin position="110"/>
        <end position="170"/>
    </location>
</feature>
<evidence type="ECO:0000256" key="7">
    <source>
        <dbReference type="SAM" id="MobiDB-lite"/>
    </source>
</evidence>
<comment type="similarity">
    <text evidence="1">Belongs to the ataxin-10 family.</text>
</comment>
<evidence type="ECO:0000256" key="3">
    <source>
        <dbReference type="ARBA" id="ARBA00023306"/>
    </source>
</evidence>
<evidence type="ECO:0000256" key="6">
    <source>
        <dbReference type="ARBA" id="ARBA00044805"/>
    </source>
</evidence>
<dbReference type="Proteomes" id="UP000268093">
    <property type="component" value="Unassembled WGS sequence"/>
</dbReference>
<reference evidence="9 10" key="1">
    <citation type="journal article" date="2018" name="New Phytol.">
        <title>Phylogenomics of Endogonaceae and evolution of mycorrhizas within Mucoromycota.</title>
        <authorList>
            <person name="Chang Y."/>
            <person name="Desiro A."/>
            <person name="Na H."/>
            <person name="Sandor L."/>
            <person name="Lipzen A."/>
            <person name="Clum A."/>
            <person name="Barry K."/>
            <person name="Grigoriev I.V."/>
            <person name="Martin F.M."/>
            <person name="Stajich J.E."/>
            <person name="Smith M.E."/>
            <person name="Bonito G."/>
            <person name="Spatafora J.W."/>
        </authorList>
    </citation>
    <scope>NUCLEOTIDE SEQUENCE [LARGE SCALE GENOMIC DNA]</scope>
    <source>
        <strain evidence="9 10">GMNB39</strain>
    </source>
</reference>
<accession>A0A433DCZ2</accession>
<dbReference type="InterPro" id="IPR009292">
    <property type="entry name" value="RRP36"/>
</dbReference>
<dbReference type="GO" id="GO:0051301">
    <property type="term" value="P:cell division"/>
    <property type="evidence" value="ECO:0007669"/>
    <property type="project" value="UniProtKB-KW"/>
</dbReference>
<evidence type="ECO:0000256" key="5">
    <source>
        <dbReference type="ARBA" id="ARBA00044801"/>
    </source>
</evidence>
<dbReference type="InterPro" id="IPR051374">
    <property type="entry name" value="Ataxin-10/CTR86_families"/>
</dbReference>
<comment type="caution">
    <text evidence="9">The sequence shown here is derived from an EMBL/GenBank/DDBJ whole genome shotgun (WGS) entry which is preliminary data.</text>
</comment>
<comment type="function">
    <text evidence="4">May play a role in the regulation of cytokinesis.</text>
</comment>
<protein>
    <recommendedName>
        <fullName evidence="5">Ataxin-10 homolog</fullName>
    </recommendedName>
    <alternativeName>
        <fullName evidence="6">Copper transport protein 86</fullName>
    </alternativeName>
</protein>
<feature type="compositionally biased region" description="Basic residues" evidence="7">
    <location>
        <begin position="1"/>
        <end position="16"/>
    </location>
</feature>
<organism evidence="9 10">
    <name type="scientific">Jimgerdemannia flammicorona</name>
    <dbReference type="NCBI Taxonomy" id="994334"/>
    <lineage>
        <taxon>Eukaryota</taxon>
        <taxon>Fungi</taxon>
        <taxon>Fungi incertae sedis</taxon>
        <taxon>Mucoromycota</taxon>
        <taxon>Mucoromycotina</taxon>
        <taxon>Endogonomycetes</taxon>
        <taxon>Endogonales</taxon>
        <taxon>Endogonaceae</taxon>
        <taxon>Jimgerdemannia</taxon>
    </lineage>
</organism>
<proteinExistence type="inferred from homology"/>
<dbReference type="InterPro" id="IPR016024">
    <property type="entry name" value="ARM-type_fold"/>
</dbReference>
<feature type="compositionally biased region" description="Basic and acidic residues" evidence="7">
    <location>
        <begin position="110"/>
        <end position="121"/>
    </location>
</feature>
<evidence type="ECO:0000256" key="2">
    <source>
        <dbReference type="ARBA" id="ARBA00022618"/>
    </source>
</evidence>
<dbReference type="GO" id="GO:0005829">
    <property type="term" value="C:cytosol"/>
    <property type="evidence" value="ECO:0007669"/>
    <property type="project" value="TreeGrafter"/>
</dbReference>
<keyword evidence="2" id="KW-0132">Cell division</keyword>
<dbReference type="EMBL" id="RBNI01003079">
    <property type="protein sequence ID" value="RUP48686.1"/>
    <property type="molecule type" value="Genomic_DNA"/>
</dbReference>
<feature type="compositionally biased region" description="Basic and acidic residues" evidence="7">
    <location>
        <begin position="146"/>
        <end position="166"/>
    </location>
</feature>
<name>A0A433DCZ2_9FUNG</name>
<dbReference type="Pfam" id="PF06102">
    <property type="entry name" value="RRP36"/>
    <property type="match status" value="1"/>
</dbReference>
<dbReference type="InterPro" id="IPR019156">
    <property type="entry name" value="Ataxin-10_domain"/>
</dbReference>
<dbReference type="OrthoDB" id="448446at2759"/>
<dbReference type="PANTHER" id="PTHR13255:SF0">
    <property type="entry name" value="ATAXIN-10"/>
    <property type="match status" value="1"/>
</dbReference>
<keyword evidence="3" id="KW-0131">Cell cycle</keyword>
<dbReference type="SUPFAM" id="SSF48371">
    <property type="entry name" value="ARM repeat"/>
    <property type="match status" value="2"/>
</dbReference>
<feature type="compositionally biased region" description="Acidic residues" evidence="7">
    <location>
        <begin position="53"/>
        <end position="69"/>
    </location>
</feature>
<dbReference type="AlphaFoldDB" id="A0A433DCZ2"/>
<gene>
    <name evidence="9" type="ORF">BC936DRAFT_144172</name>
</gene>
<dbReference type="InterPro" id="IPR011989">
    <property type="entry name" value="ARM-like"/>
</dbReference>
<feature type="compositionally biased region" description="Basic and acidic residues" evidence="7">
    <location>
        <begin position="17"/>
        <end position="35"/>
    </location>
</feature>
<evidence type="ECO:0000259" key="8">
    <source>
        <dbReference type="Pfam" id="PF09759"/>
    </source>
</evidence>
<evidence type="ECO:0000256" key="1">
    <source>
        <dbReference type="ARBA" id="ARBA00008384"/>
    </source>
</evidence>
<feature type="region of interest" description="Disordered" evidence="7">
    <location>
        <begin position="1"/>
        <end position="82"/>
    </location>
</feature>
<sequence length="1002" mass="112909">MSRKPINKQVALKRKQHRDDSKSSDKFGRVDRNSEDESEDDGAPEEFRFDREEVGEEESEEDGDDDDDGGGGAENEKLKQLQRSLAHIPFEKLAEIQQKVGMKEFHKSFRRKAEANGREEVDKSDDDFEVAPRKTTRKAGGEAEDGGAKRAKDVQRLPKDRKEMKRSSKNKCARYSLAVGRSNWIRGTEGKTNFTRHVQIGRPVEQTSKRPVGRFREVVGAVGLTSHQPYNRTQKRRDPRFDQLSGKLNQDLFEKSYSFLDGYKSSELSMLREQIRKEKNAEEKTKLQELLTRMVGYYTSLFWGKGYGLHNFAELGDTLFTLNICRGLDNSNRENRRSRYRNINSSSNASGRKWRWTDEKKLELIQKFESLKGTKNFDKILEKKRKRNAAKEHRHVPYKRRSGGLAGYHGACESHKVNKNFRASPPLGVMETQTLLILLNDIRSGDILPTLSQQLDAALSSAIRQTQTDTSSRQRLGQGVAFWDGVANLYDLLYQQIPKELSYANNILLSLLKLTRNMFANVTTNQDRALEHLIHKRIERVVSYCVSHQPAENVEYFPVIRMGTQALSNMLTGNPMVQQVLWVDYMGRGLTRHLQRRSHTDRRPCADLQLHPREPRAQVYFPSLYMIICLRIRIVPQNLTVKRPHHSECLHQTESGRRLFTAMLQQAEPLLENEDSRSFELIYAITRRLIDFDLFSSLFDALKSVEGASFTLAQITLLKLLDSKIHASASTTIVPTPAPLPLPAVRTLAQSFNAASSRATLLMRGLPPAIPLSSPQPDDEVPPDEPISVEDTANLYTGLVLQLQCFWVLSLEEAGEARSALVEEGILASCCGMLISPFRLVWFGSGLVTYISSLPTALLAQADVTIPRITKSAMNPPSTPTYVTDTSTARGSAGVMYIKRDVVRVLGNLAAGDQAIRQLGGISLVLNQCNIDDANPYIREHAIFALRNLLAGNAENQALIAEMTPLDAAQNPVLRDIGLRAEMGEGGKVRVRVAEEKRERGP</sequence>
<dbReference type="Pfam" id="PF09759">
    <property type="entry name" value="Atx10homo_assoc"/>
    <property type="match status" value="1"/>
</dbReference>
<dbReference type="PANTHER" id="PTHR13255">
    <property type="entry name" value="ATAXIN-10"/>
    <property type="match status" value="1"/>
</dbReference>
<feature type="domain" description="Ataxin-10" evidence="8">
    <location>
        <begin position="898"/>
        <end position="991"/>
    </location>
</feature>
<evidence type="ECO:0000256" key="4">
    <source>
        <dbReference type="ARBA" id="ARBA00044746"/>
    </source>
</evidence>
<evidence type="ECO:0000313" key="10">
    <source>
        <dbReference type="Proteomes" id="UP000268093"/>
    </source>
</evidence>